<reference evidence="3" key="1">
    <citation type="submission" date="2021-11" db="EMBL/GenBank/DDBJ databases">
        <title>Genome sequence.</title>
        <authorList>
            <person name="Sun Q."/>
        </authorList>
    </citation>
    <scope>NUCLEOTIDE SEQUENCE</scope>
    <source>
        <strain evidence="3">JC732</strain>
    </source>
</reference>
<dbReference type="EMBL" id="JAJKFT010000002">
    <property type="protein sequence ID" value="MCC9627245.1"/>
    <property type="molecule type" value="Genomic_DNA"/>
</dbReference>
<dbReference type="InterPro" id="IPR032710">
    <property type="entry name" value="NTF2-like_dom_sf"/>
</dbReference>
<comment type="caution">
    <text evidence="3">The sequence shown here is derived from an EMBL/GenBank/DDBJ whole genome shotgun (WGS) entry which is preliminary data.</text>
</comment>
<dbReference type="Gene3D" id="3.10.450.50">
    <property type="match status" value="1"/>
</dbReference>
<feature type="domain" description="DUF4440" evidence="2">
    <location>
        <begin position="46"/>
        <end position="154"/>
    </location>
</feature>
<proteinExistence type="predicted"/>
<organism evidence="3 4">
    <name type="scientific">Blastopirellula sediminis</name>
    <dbReference type="NCBI Taxonomy" id="2894196"/>
    <lineage>
        <taxon>Bacteria</taxon>
        <taxon>Pseudomonadati</taxon>
        <taxon>Planctomycetota</taxon>
        <taxon>Planctomycetia</taxon>
        <taxon>Pirellulales</taxon>
        <taxon>Pirellulaceae</taxon>
        <taxon>Blastopirellula</taxon>
    </lineage>
</organism>
<dbReference type="NCBIfam" id="TIGR02246">
    <property type="entry name" value="SgcJ/EcaC family oxidoreductase"/>
    <property type="match status" value="1"/>
</dbReference>
<dbReference type="Proteomes" id="UP001139103">
    <property type="component" value="Unassembled WGS sequence"/>
</dbReference>
<evidence type="ECO:0000256" key="1">
    <source>
        <dbReference type="SAM" id="SignalP"/>
    </source>
</evidence>
<dbReference type="InterPro" id="IPR027843">
    <property type="entry name" value="DUF4440"/>
</dbReference>
<dbReference type="AlphaFoldDB" id="A0A9X1MJ47"/>
<name>A0A9X1MJ47_9BACT</name>
<keyword evidence="4" id="KW-1185">Reference proteome</keyword>
<dbReference type="SUPFAM" id="SSF54427">
    <property type="entry name" value="NTF2-like"/>
    <property type="match status" value="1"/>
</dbReference>
<feature type="signal peptide" evidence="1">
    <location>
        <begin position="1"/>
        <end position="24"/>
    </location>
</feature>
<dbReference type="InterPro" id="IPR011944">
    <property type="entry name" value="Steroid_delta5-4_isomerase"/>
</dbReference>
<evidence type="ECO:0000313" key="3">
    <source>
        <dbReference type="EMBL" id="MCC9627245.1"/>
    </source>
</evidence>
<accession>A0A9X1MJ47</accession>
<evidence type="ECO:0000259" key="2">
    <source>
        <dbReference type="Pfam" id="PF14534"/>
    </source>
</evidence>
<feature type="chain" id="PRO_5040995578" evidence="1">
    <location>
        <begin position="25"/>
        <end position="312"/>
    </location>
</feature>
<protein>
    <submittedName>
        <fullName evidence="3">SgcJ/EcaC family oxidoreductase</fullName>
    </submittedName>
</protein>
<keyword evidence="1" id="KW-0732">Signal</keyword>
<dbReference type="RefSeq" id="WP_230215250.1">
    <property type="nucleotide sequence ID" value="NZ_JAJKFT010000002.1"/>
</dbReference>
<dbReference type="Pfam" id="PF14534">
    <property type="entry name" value="DUF4440"/>
    <property type="match status" value="1"/>
</dbReference>
<gene>
    <name evidence="3" type="ORF">LOC68_02380</name>
</gene>
<evidence type="ECO:0000313" key="4">
    <source>
        <dbReference type="Proteomes" id="UP001139103"/>
    </source>
</evidence>
<sequence>MTTLFTATRAALLAALLLPMTVFGAEGDAKEAPVAQTDQNEDLSAIREQSKAFVTAFNAGDAAAVAAMWTEHGQYVDDSGRSYIGRKAIEAAYADHFKQHPGMKIDLKIDSLHLLSDEAALEEGRTLVTPVSDGDPGFNAYSAIHVKIDGKWQMASVRDRWVAMPSAHRNIADLEWLIGKWSAEEFGVQIDSECRWIANKSFVERSYTTTSPGGAKASGVQLIGWNPIQGRIQSWNFSPDGGHAVGLWTPIKNGFVAEMRGVTGGGLPTESVNTLTKLDDNAYVWQSTGRSIGGTPLPDTGEVVIKRQTSQP</sequence>